<keyword evidence="3" id="KW-1185">Reference proteome</keyword>
<reference evidence="3" key="1">
    <citation type="submission" date="2018-09" db="EMBL/GenBank/DDBJ databases">
        <authorList>
            <person name="Livingstone P.G."/>
            <person name="Whitworth D.E."/>
        </authorList>
    </citation>
    <scope>NUCLEOTIDE SEQUENCE [LARGE SCALE GENOMIC DNA]</scope>
    <source>
        <strain evidence="3">CA054A</strain>
    </source>
</reference>
<keyword evidence="1" id="KW-0472">Membrane</keyword>
<evidence type="ECO:0000313" key="3">
    <source>
        <dbReference type="Proteomes" id="UP000268094"/>
    </source>
</evidence>
<dbReference type="OrthoDB" id="5825388at2"/>
<organism evidence="2 3">
    <name type="scientific">Corallococcus terminator</name>
    <dbReference type="NCBI Taxonomy" id="2316733"/>
    <lineage>
        <taxon>Bacteria</taxon>
        <taxon>Pseudomonadati</taxon>
        <taxon>Myxococcota</taxon>
        <taxon>Myxococcia</taxon>
        <taxon>Myxococcales</taxon>
        <taxon>Cystobacterineae</taxon>
        <taxon>Myxococcaceae</taxon>
        <taxon>Corallococcus</taxon>
    </lineage>
</organism>
<dbReference type="Proteomes" id="UP000268094">
    <property type="component" value="Unassembled WGS sequence"/>
</dbReference>
<feature type="transmembrane region" description="Helical" evidence="1">
    <location>
        <begin position="68"/>
        <end position="89"/>
    </location>
</feature>
<evidence type="ECO:0000313" key="2">
    <source>
        <dbReference type="EMBL" id="RKG79950.1"/>
    </source>
</evidence>
<accession>A0A3A8IJB4</accession>
<comment type="caution">
    <text evidence="2">The sequence shown here is derived from an EMBL/GenBank/DDBJ whole genome shotgun (WGS) entry which is preliminary data.</text>
</comment>
<dbReference type="EMBL" id="RAVZ01000235">
    <property type="protein sequence ID" value="RKG79950.1"/>
    <property type="molecule type" value="Genomic_DNA"/>
</dbReference>
<sequence length="209" mass="22386">MATTFLEDAARTQAAEAVAAIETQTSAEVVVAVRSSSGHYAQTDARVGAGLAFAVLMVLLFIPQEIHLAVFPPVVLLAFFAGTLASRGLPSLRRALTSRKLQEEAVRTTARAAFTELGVSRTSRRTGILVFVSLFERRVEVVTDYGVDTAALGTEWQEALAALSAALMASSSPEPFFQALRRVQAPLARVLPRMEDDVNELPDMPGVVA</sequence>
<gene>
    <name evidence="2" type="ORF">D7V88_28125</name>
</gene>
<evidence type="ECO:0008006" key="4">
    <source>
        <dbReference type="Google" id="ProtNLM"/>
    </source>
</evidence>
<keyword evidence="1" id="KW-1133">Transmembrane helix</keyword>
<name>A0A3A8IJB4_9BACT</name>
<keyword evidence="1" id="KW-0812">Transmembrane</keyword>
<dbReference type="RefSeq" id="WP_120543710.1">
    <property type="nucleotide sequence ID" value="NZ_RAVZ01000235.1"/>
</dbReference>
<feature type="transmembrane region" description="Helical" evidence="1">
    <location>
        <begin position="45"/>
        <end position="62"/>
    </location>
</feature>
<dbReference type="AlphaFoldDB" id="A0A3A8IJB4"/>
<evidence type="ECO:0000256" key="1">
    <source>
        <dbReference type="SAM" id="Phobius"/>
    </source>
</evidence>
<dbReference type="Gene3D" id="3.10.310.50">
    <property type="match status" value="1"/>
</dbReference>
<proteinExistence type="predicted"/>
<protein>
    <recommendedName>
        <fullName evidence="4">TPM domain-containing protein</fullName>
    </recommendedName>
</protein>